<dbReference type="PROSITE" id="PS51898">
    <property type="entry name" value="TYR_RECOMBINASE"/>
    <property type="match status" value="1"/>
</dbReference>
<dbReference type="InterPro" id="IPR002104">
    <property type="entry name" value="Integrase_catalytic"/>
</dbReference>
<evidence type="ECO:0000256" key="1">
    <source>
        <dbReference type="ARBA" id="ARBA00023172"/>
    </source>
</evidence>
<sequence length="137" mass="14850">MIPELQRIINASPCGDLTFIITEFGKPFTRNGFGNWFRKRCDEAGLNHCSAHGLRKAASARMAELGCTELEIMAVTGHRTTKEIVRYTRGARQKVLAANAMAKLSAGQVENKNAPLLEADFGSGTGAPANNLESNEK</sequence>
<name>A0A369VZC8_9HYPH</name>
<dbReference type="AlphaFoldDB" id="A0A369VZC8"/>
<dbReference type="InterPro" id="IPR013762">
    <property type="entry name" value="Integrase-like_cat_sf"/>
</dbReference>
<accession>A0A369VZC8</accession>
<evidence type="ECO:0000313" key="5">
    <source>
        <dbReference type="Proteomes" id="UP000253759"/>
    </source>
</evidence>
<dbReference type="Pfam" id="PF00589">
    <property type="entry name" value="Phage_integrase"/>
    <property type="match status" value="1"/>
</dbReference>
<dbReference type="SUPFAM" id="SSF56349">
    <property type="entry name" value="DNA breaking-rejoining enzymes"/>
    <property type="match status" value="1"/>
</dbReference>
<dbReference type="GO" id="GO:0015074">
    <property type="term" value="P:DNA integration"/>
    <property type="evidence" value="ECO:0007669"/>
    <property type="project" value="InterPro"/>
</dbReference>
<dbReference type="OrthoDB" id="7873969at2"/>
<dbReference type="EMBL" id="QQNH01000036">
    <property type="protein sequence ID" value="RDE07764.1"/>
    <property type="molecule type" value="Genomic_DNA"/>
</dbReference>
<dbReference type="Gene3D" id="1.10.443.10">
    <property type="entry name" value="Intergrase catalytic core"/>
    <property type="match status" value="1"/>
</dbReference>
<comment type="caution">
    <text evidence="4">The sequence shown here is derived from an EMBL/GenBank/DDBJ whole genome shotgun (WGS) entry which is preliminary data.</text>
</comment>
<keyword evidence="1" id="KW-0233">DNA recombination</keyword>
<evidence type="ECO:0000256" key="2">
    <source>
        <dbReference type="SAM" id="MobiDB-lite"/>
    </source>
</evidence>
<protein>
    <recommendedName>
        <fullName evidence="3">Tyr recombinase domain-containing protein</fullName>
    </recommendedName>
</protein>
<evidence type="ECO:0000259" key="3">
    <source>
        <dbReference type="PROSITE" id="PS51898"/>
    </source>
</evidence>
<keyword evidence="5" id="KW-1185">Reference proteome</keyword>
<dbReference type="Proteomes" id="UP000253759">
    <property type="component" value="Unassembled WGS sequence"/>
</dbReference>
<organism evidence="4 5">
    <name type="scientific">Pelagibacterium lacus</name>
    <dbReference type="NCBI Taxonomy" id="2282655"/>
    <lineage>
        <taxon>Bacteria</taxon>
        <taxon>Pseudomonadati</taxon>
        <taxon>Pseudomonadota</taxon>
        <taxon>Alphaproteobacteria</taxon>
        <taxon>Hyphomicrobiales</taxon>
        <taxon>Devosiaceae</taxon>
        <taxon>Pelagibacterium</taxon>
    </lineage>
</organism>
<dbReference type="GO" id="GO:0003677">
    <property type="term" value="F:DNA binding"/>
    <property type="evidence" value="ECO:0007669"/>
    <property type="project" value="InterPro"/>
</dbReference>
<gene>
    <name evidence="4" type="ORF">DVH29_14950</name>
</gene>
<feature type="domain" description="Tyr recombinase" evidence="3">
    <location>
        <begin position="1"/>
        <end position="101"/>
    </location>
</feature>
<dbReference type="InterPro" id="IPR011010">
    <property type="entry name" value="DNA_brk_join_enz"/>
</dbReference>
<proteinExistence type="predicted"/>
<reference evidence="5" key="1">
    <citation type="submission" date="2018-07" db="EMBL/GenBank/DDBJ databases">
        <authorList>
            <person name="Liu B.-T."/>
            <person name="Du Z."/>
        </authorList>
    </citation>
    <scope>NUCLEOTIDE SEQUENCE [LARGE SCALE GENOMIC DNA]</scope>
    <source>
        <strain evidence="5">XYN52</strain>
    </source>
</reference>
<evidence type="ECO:0000313" key="4">
    <source>
        <dbReference type="EMBL" id="RDE07764.1"/>
    </source>
</evidence>
<dbReference type="GO" id="GO:0006310">
    <property type="term" value="P:DNA recombination"/>
    <property type="evidence" value="ECO:0007669"/>
    <property type="project" value="UniProtKB-KW"/>
</dbReference>
<feature type="region of interest" description="Disordered" evidence="2">
    <location>
        <begin position="118"/>
        <end position="137"/>
    </location>
</feature>